<dbReference type="OrthoDB" id="6607882at2759"/>
<comment type="caution">
    <text evidence="1">The sequence shown here is derived from an EMBL/GenBank/DDBJ whole genome shotgun (WGS) entry which is preliminary data.</text>
</comment>
<keyword evidence="2" id="KW-1185">Reference proteome</keyword>
<reference evidence="1" key="1">
    <citation type="submission" date="2020-04" db="EMBL/GenBank/DDBJ databases">
        <authorList>
            <person name="Alioto T."/>
            <person name="Alioto T."/>
            <person name="Gomez Garrido J."/>
        </authorList>
    </citation>
    <scope>NUCLEOTIDE SEQUENCE</scope>
    <source>
        <strain evidence="1">A484AB</strain>
    </source>
</reference>
<dbReference type="EMBL" id="CACRXK020007881">
    <property type="protein sequence ID" value="CAB4013422.1"/>
    <property type="molecule type" value="Genomic_DNA"/>
</dbReference>
<evidence type="ECO:0000313" key="2">
    <source>
        <dbReference type="Proteomes" id="UP001152795"/>
    </source>
</evidence>
<name>A0A6S7J7Z3_PARCT</name>
<dbReference type="AlphaFoldDB" id="A0A6S7J7Z3"/>
<gene>
    <name evidence="1" type="ORF">PACLA_8A068913</name>
</gene>
<dbReference type="PANTHER" id="PTHR45749:SF37">
    <property type="entry name" value="OS05G0311600 PROTEIN"/>
    <property type="match status" value="1"/>
</dbReference>
<dbReference type="Proteomes" id="UP001152795">
    <property type="component" value="Unassembled WGS sequence"/>
</dbReference>
<proteinExistence type="predicted"/>
<evidence type="ECO:0000313" key="1">
    <source>
        <dbReference type="EMBL" id="CAB4013422.1"/>
    </source>
</evidence>
<sequence length="126" mass="13807">MSNRTAMDYTSKTSINEFIEIIADSVRLVICSQIKNSGSGLFSALIDESKDTAKREELATAVRYDVGKVVERFYDLRRLLENFGAQSIVTFTKEVIDLIIERSGAAVISLWADGASVMSGEYAGVA</sequence>
<dbReference type="PANTHER" id="PTHR45749">
    <property type="match status" value="1"/>
</dbReference>
<protein>
    <submittedName>
        <fullName evidence="1">Uncharacterized protein</fullName>
    </submittedName>
</protein>
<accession>A0A6S7J7Z3</accession>
<organism evidence="1 2">
    <name type="scientific">Paramuricea clavata</name>
    <name type="common">Red gorgonian</name>
    <name type="synonym">Violescent sea-whip</name>
    <dbReference type="NCBI Taxonomy" id="317549"/>
    <lineage>
        <taxon>Eukaryota</taxon>
        <taxon>Metazoa</taxon>
        <taxon>Cnidaria</taxon>
        <taxon>Anthozoa</taxon>
        <taxon>Octocorallia</taxon>
        <taxon>Malacalcyonacea</taxon>
        <taxon>Plexauridae</taxon>
        <taxon>Paramuricea</taxon>
    </lineage>
</organism>